<comment type="similarity">
    <text evidence="1">Belongs to the disease resistance NB-LRR family.</text>
</comment>
<dbReference type="Proteomes" id="UP000836841">
    <property type="component" value="Chromosome 2"/>
</dbReference>
<evidence type="ECO:0000256" key="7">
    <source>
        <dbReference type="SAM" id="Coils"/>
    </source>
</evidence>
<organism evidence="11 12">
    <name type="scientific">Thlaspi arvense</name>
    <name type="common">Field penny-cress</name>
    <dbReference type="NCBI Taxonomy" id="13288"/>
    <lineage>
        <taxon>Eukaryota</taxon>
        <taxon>Viridiplantae</taxon>
        <taxon>Streptophyta</taxon>
        <taxon>Embryophyta</taxon>
        <taxon>Tracheophyta</taxon>
        <taxon>Spermatophyta</taxon>
        <taxon>Magnoliopsida</taxon>
        <taxon>eudicotyledons</taxon>
        <taxon>Gunneridae</taxon>
        <taxon>Pentapetalae</taxon>
        <taxon>rosids</taxon>
        <taxon>malvids</taxon>
        <taxon>Brassicales</taxon>
        <taxon>Brassicaceae</taxon>
        <taxon>Thlaspideae</taxon>
        <taxon>Thlaspi</taxon>
    </lineage>
</organism>
<dbReference type="Gene3D" id="1.10.10.10">
    <property type="entry name" value="Winged helix-like DNA-binding domain superfamily/Winged helix DNA-binding domain"/>
    <property type="match status" value="1"/>
</dbReference>
<dbReference type="SUPFAM" id="SSF52540">
    <property type="entry name" value="P-loop containing nucleoside triphosphate hydrolases"/>
    <property type="match status" value="1"/>
</dbReference>
<dbReference type="InterPro" id="IPR036388">
    <property type="entry name" value="WH-like_DNA-bd_sf"/>
</dbReference>
<dbReference type="PRINTS" id="PR00364">
    <property type="entry name" value="DISEASERSIST"/>
</dbReference>
<dbReference type="PANTHER" id="PTHR33463">
    <property type="entry name" value="NB-ARC DOMAIN-CONTAINING PROTEIN-RELATED"/>
    <property type="match status" value="1"/>
</dbReference>
<name>A0AAU9RR68_THLAR</name>
<dbReference type="Gene3D" id="3.80.10.10">
    <property type="entry name" value="Ribonuclease Inhibitor"/>
    <property type="match status" value="2"/>
</dbReference>
<gene>
    <name evidence="11" type="ORF">TAV2_LOCUS8147</name>
</gene>
<evidence type="ECO:0000259" key="8">
    <source>
        <dbReference type="Pfam" id="PF00931"/>
    </source>
</evidence>
<dbReference type="Pfam" id="PF23559">
    <property type="entry name" value="WHD_DRP"/>
    <property type="match status" value="1"/>
</dbReference>
<accession>A0AAU9RR68</accession>
<dbReference type="InterPro" id="IPR058922">
    <property type="entry name" value="WHD_DRP"/>
</dbReference>
<evidence type="ECO:0000256" key="1">
    <source>
        <dbReference type="ARBA" id="ARBA00008894"/>
    </source>
</evidence>
<dbReference type="InterPro" id="IPR002182">
    <property type="entry name" value="NB-ARC"/>
</dbReference>
<sequence>MGGVFSFSVPCDQFTKCLGVKASYIHNLEENLTALETAMGELKARRDDLSRKVEREEMKGLRKLSQVHVWLDNVETIESKVNALFNVRTTELQRLCLCGFCSKSLKLSYRYGKRVYSTLEEVQKLKSIGVFEVVAEKPQASEVVERPIQPTIVGRETILETAWNRLMKDGVGVMGLHGMGGVGKTTLLEQINNRINEKEKAFDVVIFVVVSKDLQIQKDQKIQEKVAKKLGLAGEEWNQKDEDQKACDIHNALKKKRFVLLLDDIWAKVELARIGVPFPSRENGCKVVFTTRSKEVCGSMGVDDEMEVQCLSHQDALDLFKKKVGEITLRSDPKIPKLAEAVAKKCHGLPLALNVIGEAMASKRTVQEWRYAYNALTSYAAQFSGMEDRILPILKYSYDNLKGEQVRSCFLYCALFPEDDRIPKDKLIEYWIGEGIIDAREGIERAEDKGYEIIGSLVRASLLMEVEGAAISYVSLHDVVRDMALWIASDLGGEKDAVVVHASVGLSDIPKIENWSLVKRMSLMNNRIHHLDGSPECLKLTTLLVQNNFLEMISSDFSKSMPNLLVLDLSGNRYLYALPDSILELGNLQYLNLSETAIPNLPRALLELKKLFHLDLWETRNLSSIDGISNLHNLKVLKLYYSGSWRPGTVEELETLEHLQVLIMGFEFVSPETLEQFLSSRRLTSCTRSIMIKGMEQSEASDITLPVTMKKLRYFSICGCKISEIKMVKISNKSKMISPLHNPRNIRFSSLSEVFIKDCERLRELTWLMFAPNLRSLHVRGANELEDIINKEKASKEDVPFPNLISMILENLPMLKNIYWRPLPFPCLKKIYVERCPNLKKLPLDSKSGTHGEDGLVITYEEQEWIDGVEWEDEATKTRFMSSCKKEV</sequence>
<evidence type="ECO:0000313" key="11">
    <source>
        <dbReference type="EMBL" id="CAH2048039.1"/>
    </source>
</evidence>
<keyword evidence="2" id="KW-0433">Leucine-rich repeat</keyword>
<dbReference type="FunFam" id="3.40.50.300:FF:001091">
    <property type="entry name" value="Probable disease resistance protein At1g61300"/>
    <property type="match status" value="1"/>
</dbReference>
<dbReference type="GO" id="GO:0006952">
    <property type="term" value="P:defense response"/>
    <property type="evidence" value="ECO:0007669"/>
    <property type="project" value="UniProtKB-KW"/>
</dbReference>
<evidence type="ECO:0008006" key="13">
    <source>
        <dbReference type="Google" id="ProtNLM"/>
    </source>
</evidence>
<keyword evidence="4" id="KW-0547">Nucleotide-binding</keyword>
<dbReference type="InterPro" id="IPR042197">
    <property type="entry name" value="Apaf_helical"/>
</dbReference>
<evidence type="ECO:0000259" key="9">
    <source>
        <dbReference type="Pfam" id="PF23559"/>
    </source>
</evidence>
<dbReference type="FunFam" id="1.10.8.430:FF:000003">
    <property type="entry name" value="Probable disease resistance protein At5g66910"/>
    <property type="match status" value="1"/>
</dbReference>
<keyword evidence="12" id="KW-1185">Reference proteome</keyword>
<dbReference type="Gene3D" id="3.40.50.300">
    <property type="entry name" value="P-loop containing nucleotide triphosphate hydrolases"/>
    <property type="match status" value="1"/>
</dbReference>
<feature type="coiled-coil region" evidence="7">
    <location>
        <begin position="25"/>
        <end position="59"/>
    </location>
</feature>
<keyword evidence="5" id="KW-0611">Plant defense</keyword>
<dbReference type="GO" id="GO:0043531">
    <property type="term" value="F:ADP binding"/>
    <property type="evidence" value="ECO:0007669"/>
    <property type="project" value="InterPro"/>
</dbReference>
<dbReference type="AlphaFoldDB" id="A0AAU9RR68"/>
<dbReference type="PANTHER" id="PTHR33463:SF220">
    <property type="entry name" value="NB-ARC DOMAIN-CONTAINING PROTEIN"/>
    <property type="match status" value="1"/>
</dbReference>
<evidence type="ECO:0000259" key="10">
    <source>
        <dbReference type="Pfam" id="PF23598"/>
    </source>
</evidence>
<feature type="domain" description="NB-ARC" evidence="8">
    <location>
        <begin position="156"/>
        <end position="327"/>
    </location>
</feature>
<reference evidence="11 12" key="1">
    <citation type="submission" date="2022-03" db="EMBL/GenBank/DDBJ databases">
        <authorList>
            <person name="Nunn A."/>
            <person name="Chopra R."/>
            <person name="Nunn A."/>
            <person name="Contreras Garrido A."/>
        </authorList>
    </citation>
    <scope>NUCLEOTIDE SEQUENCE [LARGE SCALE GENOMIC DNA]</scope>
</reference>
<dbReference type="Gene3D" id="1.10.8.430">
    <property type="entry name" value="Helical domain of apoptotic protease-activating factors"/>
    <property type="match status" value="1"/>
</dbReference>
<keyword evidence="6" id="KW-0067">ATP-binding</keyword>
<dbReference type="InterPro" id="IPR032675">
    <property type="entry name" value="LRR_dom_sf"/>
</dbReference>
<evidence type="ECO:0000256" key="3">
    <source>
        <dbReference type="ARBA" id="ARBA00022737"/>
    </source>
</evidence>
<evidence type="ECO:0000256" key="2">
    <source>
        <dbReference type="ARBA" id="ARBA00022614"/>
    </source>
</evidence>
<feature type="domain" description="Disease resistance protein winged helix" evidence="9">
    <location>
        <begin position="415"/>
        <end position="484"/>
    </location>
</feature>
<dbReference type="InterPro" id="IPR050905">
    <property type="entry name" value="Plant_NBS-LRR"/>
</dbReference>
<dbReference type="GO" id="GO:0005524">
    <property type="term" value="F:ATP binding"/>
    <property type="evidence" value="ECO:0007669"/>
    <property type="project" value="UniProtKB-KW"/>
</dbReference>
<dbReference type="InterPro" id="IPR055414">
    <property type="entry name" value="LRR_R13L4/SHOC2-like"/>
</dbReference>
<dbReference type="EMBL" id="OU466858">
    <property type="protein sequence ID" value="CAH2048039.1"/>
    <property type="molecule type" value="Genomic_DNA"/>
</dbReference>
<evidence type="ECO:0000256" key="6">
    <source>
        <dbReference type="ARBA" id="ARBA00022840"/>
    </source>
</evidence>
<proteinExistence type="inferred from homology"/>
<dbReference type="Pfam" id="PF00931">
    <property type="entry name" value="NB-ARC"/>
    <property type="match status" value="1"/>
</dbReference>
<dbReference type="InterPro" id="IPR027417">
    <property type="entry name" value="P-loop_NTPase"/>
</dbReference>
<keyword evidence="7" id="KW-0175">Coiled coil</keyword>
<protein>
    <recommendedName>
        <fullName evidence="13">NB-ARC domain-containing protein</fullName>
    </recommendedName>
</protein>
<dbReference type="FunFam" id="1.10.10.10:FF:000322">
    <property type="entry name" value="Probable disease resistance protein At1g63360"/>
    <property type="match status" value="1"/>
</dbReference>
<dbReference type="SUPFAM" id="SSF52058">
    <property type="entry name" value="L domain-like"/>
    <property type="match status" value="1"/>
</dbReference>
<feature type="domain" description="Disease resistance R13L4/SHOC-2-like LRR" evidence="10">
    <location>
        <begin position="561"/>
        <end position="810"/>
    </location>
</feature>
<evidence type="ECO:0000256" key="4">
    <source>
        <dbReference type="ARBA" id="ARBA00022741"/>
    </source>
</evidence>
<dbReference type="Pfam" id="PF23598">
    <property type="entry name" value="LRR_14"/>
    <property type="match status" value="1"/>
</dbReference>
<evidence type="ECO:0000256" key="5">
    <source>
        <dbReference type="ARBA" id="ARBA00022821"/>
    </source>
</evidence>
<keyword evidence="3" id="KW-0677">Repeat</keyword>
<evidence type="ECO:0000313" key="12">
    <source>
        <dbReference type="Proteomes" id="UP000836841"/>
    </source>
</evidence>